<evidence type="ECO:0000256" key="3">
    <source>
        <dbReference type="ARBA" id="ARBA00022692"/>
    </source>
</evidence>
<dbReference type="CDD" id="cd01115">
    <property type="entry name" value="SLC13_permease"/>
    <property type="match status" value="1"/>
</dbReference>
<feature type="transmembrane region" description="Helical" evidence="6">
    <location>
        <begin position="140"/>
        <end position="156"/>
    </location>
</feature>
<feature type="transmembrane region" description="Helical" evidence="6">
    <location>
        <begin position="390"/>
        <end position="407"/>
    </location>
</feature>
<dbReference type="PANTHER" id="PTHR10283:SF82">
    <property type="entry name" value="SOLUTE CARRIER FAMILY 13 MEMBER 2"/>
    <property type="match status" value="1"/>
</dbReference>
<feature type="transmembrane region" description="Helical" evidence="6">
    <location>
        <begin position="452"/>
        <end position="475"/>
    </location>
</feature>
<evidence type="ECO:0000256" key="6">
    <source>
        <dbReference type="SAM" id="Phobius"/>
    </source>
</evidence>
<name>A0ABT8KQL7_9BACT</name>
<comment type="caution">
    <text evidence="7">The sequence shown here is derived from an EMBL/GenBank/DDBJ whole genome shotgun (WGS) entry which is preliminary data.</text>
</comment>
<keyword evidence="2" id="KW-0813">Transport</keyword>
<feature type="transmembrane region" description="Helical" evidence="6">
    <location>
        <begin position="268"/>
        <end position="286"/>
    </location>
</feature>
<evidence type="ECO:0000256" key="4">
    <source>
        <dbReference type="ARBA" id="ARBA00022989"/>
    </source>
</evidence>
<keyword evidence="3 6" id="KW-0812">Transmembrane</keyword>
<evidence type="ECO:0000256" key="2">
    <source>
        <dbReference type="ARBA" id="ARBA00022448"/>
    </source>
</evidence>
<dbReference type="InterPro" id="IPR001898">
    <property type="entry name" value="SLC13A/DASS"/>
</dbReference>
<evidence type="ECO:0000313" key="7">
    <source>
        <dbReference type="EMBL" id="MDN5203015.1"/>
    </source>
</evidence>
<accession>A0ABT8KQL7</accession>
<feature type="transmembrane region" description="Helical" evidence="6">
    <location>
        <begin position="298"/>
        <end position="315"/>
    </location>
</feature>
<dbReference type="Pfam" id="PF00939">
    <property type="entry name" value="Na_sulph_symp"/>
    <property type="match status" value="1"/>
</dbReference>
<dbReference type="Proteomes" id="UP001172082">
    <property type="component" value="Unassembled WGS sequence"/>
</dbReference>
<sequence>MTKIIGLVLGPVLFVLVNLFPVPELIGEIGWKVIGIAVWMVAWWVTEALPLPVTAILPMILFPLVGVFDIRTATSAYSNPIIFLFMGGFIIALALEKWNLHKRIALNLIRLTGTHPNGIILGFMLATAFLSMWISNTATTVMMLPIATSVTSLLMKESENNASGYRNFALCLMLGIAYSANIGGAITIIGTPPNVVSIGYMREMLEVEMDFSRWLIVGLPVGACLIAICYLVLTKLMYPSRLGNFESSENLINNKIKDLGDISKAEKLVACVFILTALCWILRQPINNLIGENILNDTIIAMAGGVLLFIIPVDIKKSEFLLDWESMKKLPWGILILFGGGICLAKGMETSGLVQLIGDIIAAQGHIGLGVLILILSCIMLFMTEIMSNVALATIFIPLVIGIAQGFGYDPIWVAIPVTMAASYAFMMPISTPPNAIVFSSGLIRINQMVRAGFLLNIISILILLLAAFTLVKWIL</sequence>
<feature type="transmembrane region" description="Helical" evidence="6">
    <location>
        <begin position="360"/>
        <end position="383"/>
    </location>
</feature>
<evidence type="ECO:0000256" key="5">
    <source>
        <dbReference type="ARBA" id="ARBA00023136"/>
    </source>
</evidence>
<feature type="transmembrane region" description="Helical" evidence="6">
    <location>
        <begin position="76"/>
        <end position="95"/>
    </location>
</feature>
<keyword evidence="4 6" id="KW-1133">Transmembrane helix</keyword>
<dbReference type="EMBL" id="JAUJEA010000006">
    <property type="protein sequence ID" value="MDN5203015.1"/>
    <property type="molecule type" value="Genomic_DNA"/>
</dbReference>
<feature type="transmembrane region" description="Helical" evidence="6">
    <location>
        <begin position="168"/>
        <end position="191"/>
    </location>
</feature>
<dbReference type="InterPro" id="IPR031312">
    <property type="entry name" value="Na/sul_symport_CS"/>
</dbReference>
<keyword evidence="8" id="KW-1185">Reference proteome</keyword>
<reference evidence="7" key="1">
    <citation type="submission" date="2023-06" db="EMBL/GenBank/DDBJ databases">
        <title>Genomic of Parafulvivirga corallium.</title>
        <authorList>
            <person name="Wang G."/>
        </authorList>
    </citation>
    <scope>NUCLEOTIDE SEQUENCE</scope>
    <source>
        <strain evidence="7">BMA10</strain>
    </source>
</reference>
<gene>
    <name evidence="7" type="ORF">QQ008_16615</name>
</gene>
<proteinExistence type="predicted"/>
<evidence type="ECO:0000256" key="1">
    <source>
        <dbReference type="ARBA" id="ARBA00004141"/>
    </source>
</evidence>
<dbReference type="PANTHER" id="PTHR10283">
    <property type="entry name" value="SOLUTE CARRIER FAMILY 13 MEMBER"/>
    <property type="match status" value="1"/>
</dbReference>
<feature type="transmembrane region" description="Helical" evidence="6">
    <location>
        <begin position="211"/>
        <end position="233"/>
    </location>
</feature>
<feature type="transmembrane region" description="Helical" evidence="6">
    <location>
        <begin position="116"/>
        <end position="134"/>
    </location>
</feature>
<organism evidence="7 8">
    <name type="scientific">Splendidivirga corallicola</name>
    <dbReference type="NCBI Taxonomy" id="3051826"/>
    <lineage>
        <taxon>Bacteria</taxon>
        <taxon>Pseudomonadati</taxon>
        <taxon>Bacteroidota</taxon>
        <taxon>Cytophagia</taxon>
        <taxon>Cytophagales</taxon>
        <taxon>Splendidivirgaceae</taxon>
        <taxon>Splendidivirga</taxon>
    </lineage>
</organism>
<keyword evidence="5 6" id="KW-0472">Membrane</keyword>
<dbReference type="RefSeq" id="WP_346753039.1">
    <property type="nucleotide sequence ID" value="NZ_JAUJEA010000006.1"/>
</dbReference>
<comment type="subcellular location">
    <subcellularLocation>
        <location evidence="1">Membrane</location>
        <topology evidence="1">Multi-pass membrane protein</topology>
    </subcellularLocation>
</comment>
<dbReference type="NCBIfam" id="TIGR00785">
    <property type="entry name" value="dass"/>
    <property type="match status" value="1"/>
</dbReference>
<evidence type="ECO:0000313" key="8">
    <source>
        <dbReference type="Proteomes" id="UP001172082"/>
    </source>
</evidence>
<dbReference type="PROSITE" id="PS01271">
    <property type="entry name" value="NA_SULFATE"/>
    <property type="match status" value="1"/>
</dbReference>
<protein>
    <submittedName>
        <fullName evidence="7">DASS family sodium-coupled anion symporter</fullName>
    </submittedName>
</protein>
<feature type="transmembrane region" description="Helical" evidence="6">
    <location>
        <begin position="330"/>
        <end position="348"/>
    </location>
</feature>